<gene>
    <name evidence="2" type="ORF">ENP86_02730</name>
</gene>
<dbReference type="AlphaFoldDB" id="A0A7V0Z4G7"/>
<organism evidence="2">
    <name type="scientific">candidate division WOR-3 bacterium</name>
    <dbReference type="NCBI Taxonomy" id="2052148"/>
    <lineage>
        <taxon>Bacteria</taxon>
        <taxon>Bacteria division WOR-3</taxon>
    </lineage>
</organism>
<protein>
    <submittedName>
        <fullName evidence="2">Prepilin-type N-terminal cleavage/methylation domain-containing protein</fullName>
    </submittedName>
</protein>
<keyword evidence="1" id="KW-0812">Transmembrane</keyword>
<name>A0A7V0Z4G7_UNCW3</name>
<sequence length="143" mass="16547">MRRGFTLVEILVAIVILSIGILAVSQMTVMGMQVTRVVNQRMYARAVMSRYYELLNNCPNSDPLVQNWDGDNFDLDFVAPPDPPPDFEENYQMGGVTYRVCWNAVNEVGNPVDDRIETLIRLWVLWNNNRNRIHTDIIKGRKF</sequence>
<comment type="caution">
    <text evidence="2">The sequence shown here is derived from an EMBL/GenBank/DDBJ whole genome shotgun (WGS) entry which is preliminary data.</text>
</comment>
<reference evidence="2" key="1">
    <citation type="journal article" date="2020" name="mSystems">
        <title>Genome- and Community-Level Interaction Insights into Carbon Utilization and Element Cycling Functions of Hydrothermarchaeota in Hydrothermal Sediment.</title>
        <authorList>
            <person name="Zhou Z."/>
            <person name="Liu Y."/>
            <person name="Xu W."/>
            <person name="Pan J."/>
            <person name="Luo Z.H."/>
            <person name="Li M."/>
        </authorList>
    </citation>
    <scope>NUCLEOTIDE SEQUENCE [LARGE SCALE GENOMIC DNA]</scope>
    <source>
        <strain evidence="2">SpSt-258</strain>
    </source>
</reference>
<dbReference type="Pfam" id="PF07963">
    <property type="entry name" value="N_methyl"/>
    <property type="match status" value="1"/>
</dbReference>
<keyword evidence="1" id="KW-0472">Membrane</keyword>
<dbReference type="SUPFAM" id="SSF54523">
    <property type="entry name" value="Pili subunits"/>
    <property type="match status" value="1"/>
</dbReference>
<accession>A0A7V0Z4G7</accession>
<dbReference type="InterPro" id="IPR012902">
    <property type="entry name" value="N_methyl_site"/>
</dbReference>
<dbReference type="EMBL" id="DSKY01000009">
    <property type="protein sequence ID" value="HDY58453.1"/>
    <property type="molecule type" value="Genomic_DNA"/>
</dbReference>
<dbReference type="PROSITE" id="PS00409">
    <property type="entry name" value="PROKAR_NTER_METHYL"/>
    <property type="match status" value="1"/>
</dbReference>
<keyword evidence="1" id="KW-1133">Transmembrane helix</keyword>
<dbReference type="InterPro" id="IPR045584">
    <property type="entry name" value="Pilin-like"/>
</dbReference>
<feature type="transmembrane region" description="Helical" evidence="1">
    <location>
        <begin position="6"/>
        <end position="24"/>
    </location>
</feature>
<proteinExistence type="predicted"/>
<evidence type="ECO:0000313" key="2">
    <source>
        <dbReference type="EMBL" id="HDY58453.1"/>
    </source>
</evidence>
<dbReference type="NCBIfam" id="TIGR02532">
    <property type="entry name" value="IV_pilin_GFxxxE"/>
    <property type="match status" value="1"/>
</dbReference>
<evidence type="ECO:0000256" key="1">
    <source>
        <dbReference type="SAM" id="Phobius"/>
    </source>
</evidence>